<comment type="caution">
    <text evidence="1">The sequence shown here is derived from an EMBL/GenBank/DDBJ whole genome shotgun (WGS) entry which is preliminary data.</text>
</comment>
<feature type="non-terminal residue" evidence="1">
    <location>
        <position position="181"/>
    </location>
</feature>
<dbReference type="Proteomes" id="UP001432027">
    <property type="component" value="Unassembled WGS sequence"/>
</dbReference>
<evidence type="ECO:0000313" key="2">
    <source>
        <dbReference type="Proteomes" id="UP001432027"/>
    </source>
</evidence>
<accession>A0AAV5SW76</accession>
<keyword evidence="2" id="KW-1185">Reference proteome</keyword>
<proteinExistence type="predicted"/>
<protein>
    <submittedName>
        <fullName evidence="1">Uncharacterized protein</fullName>
    </submittedName>
</protein>
<dbReference type="EMBL" id="BTSX01000002">
    <property type="protein sequence ID" value="GMS86288.1"/>
    <property type="molecule type" value="Genomic_DNA"/>
</dbReference>
<dbReference type="AlphaFoldDB" id="A0AAV5SW76"/>
<evidence type="ECO:0000313" key="1">
    <source>
        <dbReference type="EMBL" id="GMS86288.1"/>
    </source>
</evidence>
<reference evidence="1" key="1">
    <citation type="submission" date="2023-10" db="EMBL/GenBank/DDBJ databases">
        <title>Genome assembly of Pristionchus species.</title>
        <authorList>
            <person name="Yoshida K."/>
            <person name="Sommer R.J."/>
        </authorList>
    </citation>
    <scope>NUCLEOTIDE SEQUENCE</scope>
    <source>
        <strain evidence="1">RS0144</strain>
    </source>
</reference>
<gene>
    <name evidence="1" type="ORF">PENTCL1PPCAC_8463</name>
</gene>
<name>A0AAV5SW76_9BILA</name>
<organism evidence="1 2">
    <name type="scientific">Pristionchus entomophagus</name>
    <dbReference type="NCBI Taxonomy" id="358040"/>
    <lineage>
        <taxon>Eukaryota</taxon>
        <taxon>Metazoa</taxon>
        <taxon>Ecdysozoa</taxon>
        <taxon>Nematoda</taxon>
        <taxon>Chromadorea</taxon>
        <taxon>Rhabditida</taxon>
        <taxon>Rhabditina</taxon>
        <taxon>Diplogasteromorpha</taxon>
        <taxon>Diplogasteroidea</taxon>
        <taxon>Neodiplogasteridae</taxon>
        <taxon>Pristionchus</taxon>
    </lineage>
</organism>
<sequence>MATEASPVDRIEEWRRKASNFSSTDRIGNLITRALEVLKGLARSEISYEDLEYALEPLEVERALALKHSKDKNTDDMRSFMYGVIESIGVAVNTMVTLQRIKTSEEATVEDPQMSRLGSIDADEKREKSITLQFSVEESLKFIKRPSSSSANSTVIKEEEEEIQIVPEIINIKQEDQFMYQ</sequence>